<reference evidence="2 3" key="1">
    <citation type="submission" date="2016-03" db="EMBL/GenBank/DDBJ databases">
        <title>Draft genome sequence of the Fonsecaea monophora CBS 269.37.</title>
        <authorList>
            <person name="Bombassaro A."/>
            <person name="Vinicius W.A."/>
            <person name="De Hoog S."/>
            <person name="Sun J."/>
            <person name="Souza E.M."/>
            <person name="Raittz R.T."/>
            <person name="Costa F."/>
            <person name="Leao A.C."/>
            <person name="Tadra-Sfeir M.Z."/>
            <person name="Baura V."/>
            <person name="Balsanelli E."/>
            <person name="Pedrosa F.O."/>
            <person name="Moreno L.F."/>
            <person name="Steffens M.B."/>
            <person name="Xi L."/>
            <person name="Bocca A.L."/>
            <person name="Felipe M.S."/>
            <person name="Teixeira M."/>
            <person name="Telles Filho F.Q."/>
            <person name="Azevedo C.M."/>
            <person name="Gomes R."/>
            <person name="Vicente V.A."/>
        </authorList>
    </citation>
    <scope>NUCLEOTIDE SEQUENCE [LARGE SCALE GENOMIC DNA]</scope>
    <source>
        <strain evidence="2 3">CBS 269.37</strain>
    </source>
</reference>
<feature type="region of interest" description="Disordered" evidence="1">
    <location>
        <begin position="280"/>
        <end position="382"/>
    </location>
</feature>
<dbReference type="Pfam" id="PF08555">
    <property type="entry name" value="FAM32A"/>
    <property type="match status" value="1"/>
</dbReference>
<keyword evidence="3" id="KW-1185">Reference proteome</keyword>
<dbReference type="Proteomes" id="UP000077002">
    <property type="component" value="Unassembled WGS sequence"/>
</dbReference>
<feature type="region of interest" description="Disordered" evidence="1">
    <location>
        <begin position="37"/>
        <end position="187"/>
    </location>
</feature>
<feature type="compositionally biased region" description="Polar residues" evidence="1">
    <location>
        <begin position="98"/>
        <end position="113"/>
    </location>
</feature>
<gene>
    <name evidence="2" type="ORF">AYO21_07812</name>
</gene>
<protein>
    <recommendedName>
        <fullName evidence="4">DUF1754-domain-containing protein</fullName>
    </recommendedName>
</protein>
<dbReference type="RefSeq" id="XP_022509914.1">
    <property type="nucleotide sequence ID" value="XM_022657765.1"/>
</dbReference>
<proteinExistence type="predicted"/>
<organism evidence="2 3">
    <name type="scientific">Fonsecaea monophora</name>
    <dbReference type="NCBI Taxonomy" id="254056"/>
    <lineage>
        <taxon>Eukaryota</taxon>
        <taxon>Fungi</taxon>
        <taxon>Dikarya</taxon>
        <taxon>Ascomycota</taxon>
        <taxon>Pezizomycotina</taxon>
        <taxon>Eurotiomycetes</taxon>
        <taxon>Chaetothyriomycetidae</taxon>
        <taxon>Chaetothyriales</taxon>
        <taxon>Herpotrichiellaceae</taxon>
        <taxon>Fonsecaea</taxon>
    </lineage>
</organism>
<dbReference type="PANTHER" id="PTHR13282:SF6">
    <property type="entry name" value="PROTEIN FAM32A"/>
    <property type="match status" value="1"/>
</dbReference>
<feature type="compositionally biased region" description="Basic and acidic residues" evidence="1">
    <location>
        <begin position="77"/>
        <end position="89"/>
    </location>
</feature>
<dbReference type="GO" id="GO:0005730">
    <property type="term" value="C:nucleolus"/>
    <property type="evidence" value="ECO:0007669"/>
    <property type="project" value="TreeGrafter"/>
</dbReference>
<comment type="caution">
    <text evidence="2">The sequence shown here is derived from an EMBL/GenBank/DDBJ whole genome shotgun (WGS) entry which is preliminary data.</text>
</comment>
<feature type="compositionally biased region" description="Basic and acidic residues" evidence="1">
    <location>
        <begin position="302"/>
        <end position="322"/>
    </location>
</feature>
<evidence type="ECO:0000313" key="2">
    <source>
        <dbReference type="EMBL" id="OAG37962.1"/>
    </source>
</evidence>
<dbReference type="GeneID" id="34602965"/>
<dbReference type="InterPro" id="IPR013865">
    <property type="entry name" value="FAM32A"/>
</dbReference>
<feature type="compositionally biased region" description="Basic and acidic residues" evidence="1">
    <location>
        <begin position="370"/>
        <end position="382"/>
    </location>
</feature>
<feature type="compositionally biased region" description="Polar residues" evidence="1">
    <location>
        <begin position="57"/>
        <end position="73"/>
    </location>
</feature>
<name>A0A177F3T2_9EURO</name>
<dbReference type="AlphaFoldDB" id="A0A177F3T2"/>
<dbReference type="PANTHER" id="PTHR13282">
    <property type="entry name" value="PROTEIN FAM32A"/>
    <property type="match status" value="1"/>
</dbReference>
<evidence type="ECO:0008006" key="4">
    <source>
        <dbReference type="Google" id="ProtNLM"/>
    </source>
</evidence>
<evidence type="ECO:0000313" key="3">
    <source>
        <dbReference type="Proteomes" id="UP000077002"/>
    </source>
</evidence>
<dbReference type="EMBL" id="LVKK01000063">
    <property type="protein sequence ID" value="OAG37962.1"/>
    <property type="molecule type" value="Genomic_DNA"/>
</dbReference>
<evidence type="ECO:0000256" key="1">
    <source>
        <dbReference type="SAM" id="MobiDB-lite"/>
    </source>
</evidence>
<feature type="compositionally biased region" description="Polar residues" evidence="1">
    <location>
        <begin position="122"/>
        <end position="182"/>
    </location>
</feature>
<feature type="compositionally biased region" description="Basic and acidic residues" evidence="1">
    <location>
        <begin position="332"/>
        <end position="348"/>
    </location>
</feature>
<sequence>MSTSFRRYTVAKEDRERVLGEAKRELPHPLKQLLRLKRHYQQPDEESGLVIPRSEDSAPSDQGQTHNANQESSGIHCEADQTSNKKEASQDDQGYRIGNSSRKPQPPSKSITVPTPHPSKPEPSSLSTSPGKPSLQATPSTTFTSEQPTASAMRTPEASNSSETRPSAASTPTDGPTSVTKLSTEEVDSSTIERQVLLVKGLLDAQAAVRQISVGILTITNRLAKLFSPRLTSDGEVSDYKLLFTVIFPLEEYLFDVTPSMLPSDYTAAGSGKLKLKGVKDSKVDKKKKKKSSSKASGNETPARDRTRGEQELDDEFKDRSVMLRNLEDEDQKMAAEEAKSLQKRRADSTGGGHGDAEPIEEEGGGIVKTEAERRYEEQRRRRLEERLKREGVKTHKERVEELNRYLSSLSEHHDMPRIGPG</sequence>
<accession>A0A177F3T2</accession>
<dbReference type="OrthoDB" id="205403at2759"/>